<dbReference type="EMBL" id="VHQG01000004">
    <property type="protein sequence ID" value="TPW74662.1"/>
    <property type="molecule type" value="Genomic_DNA"/>
</dbReference>
<comment type="caution">
    <text evidence="2">The sequence shown here is derived from an EMBL/GenBank/DDBJ whole genome shotgun (WGS) entry which is preliminary data.</text>
</comment>
<evidence type="ECO:0000313" key="3">
    <source>
        <dbReference type="Proteomes" id="UP000316252"/>
    </source>
</evidence>
<name>A0A506XY82_9MICO</name>
<dbReference type="InterPro" id="IPR053863">
    <property type="entry name" value="Glyoxy/Ble-like_N"/>
</dbReference>
<organism evidence="2 3">
    <name type="scientific">Schumannella soli</name>
    <dbReference type="NCBI Taxonomy" id="2590779"/>
    <lineage>
        <taxon>Bacteria</taxon>
        <taxon>Bacillati</taxon>
        <taxon>Actinomycetota</taxon>
        <taxon>Actinomycetes</taxon>
        <taxon>Micrococcales</taxon>
        <taxon>Microbacteriaceae</taxon>
        <taxon>Schumannella</taxon>
    </lineage>
</organism>
<gene>
    <name evidence="2" type="ORF">FJ657_13845</name>
</gene>
<dbReference type="PANTHER" id="PTHR36503">
    <property type="entry name" value="BLR2520 PROTEIN"/>
    <property type="match status" value="1"/>
</dbReference>
<reference evidence="2 3" key="1">
    <citation type="submission" date="2019-06" db="EMBL/GenBank/DDBJ databases">
        <authorList>
            <person name="Li F."/>
        </authorList>
    </citation>
    <scope>NUCLEOTIDE SEQUENCE [LARGE SCALE GENOMIC DNA]</scope>
    <source>
        <strain evidence="2 3">10F1D-1</strain>
    </source>
</reference>
<dbReference type="Pfam" id="PF22677">
    <property type="entry name" value="Ble-like_N"/>
    <property type="match status" value="1"/>
</dbReference>
<dbReference type="PROSITE" id="PS51819">
    <property type="entry name" value="VOC"/>
    <property type="match status" value="1"/>
</dbReference>
<dbReference type="InterPro" id="IPR037523">
    <property type="entry name" value="VOC_core"/>
</dbReference>
<dbReference type="AlphaFoldDB" id="A0A506XY82"/>
<dbReference type="Proteomes" id="UP000316252">
    <property type="component" value="Unassembled WGS sequence"/>
</dbReference>
<dbReference type="InterPro" id="IPR029068">
    <property type="entry name" value="Glyas_Bleomycin-R_OHBP_Dase"/>
</dbReference>
<dbReference type="Gene3D" id="3.10.180.10">
    <property type="entry name" value="2,3-Dihydroxybiphenyl 1,2-Dioxygenase, domain 1"/>
    <property type="match status" value="1"/>
</dbReference>
<accession>A0A506XY82</accession>
<dbReference type="PANTHER" id="PTHR36503:SF2">
    <property type="entry name" value="BLR2408 PROTEIN"/>
    <property type="match status" value="1"/>
</dbReference>
<proteinExistence type="predicted"/>
<dbReference type="SUPFAM" id="SSF54593">
    <property type="entry name" value="Glyoxalase/Bleomycin resistance protein/Dihydroxybiphenyl dioxygenase"/>
    <property type="match status" value="1"/>
</dbReference>
<feature type="domain" description="VOC" evidence="1">
    <location>
        <begin position="1"/>
        <end position="133"/>
    </location>
</feature>
<dbReference type="RefSeq" id="WP_141164300.1">
    <property type="nucleotide sequence ID" value="NZ_VHQG01000004.1"/>
</dbReference>
<evidence type="ECO:0000259" key="1">
    <source>
        <dbReference type="PROSITE" id="PS51819"/>
    </source>
</evidence>
<evidence type="ECO:0000313" key="2">
    <source>
        <dbReference type="EMBL" id="TPW74662.1"/>
    </source>
</evidence>
<keyword evidence="3" id="KW-1185">Reference proteome</keyword>
<sequence length="141" mass="15327">MSLFITCPVADIEHATAFYTALGWTLNAEMSDHNVSCFRISASDADPAAEQYVMLGTREMYASVGGTEDLIGGPDTPSKVTVSFDLPSREAVDALVERAGAAGGRIGDIDDYPFMYQRQFDDPDGYHYSPFWMKPDAAPTA</sequence>
<dbReference type="OrthoDB" id="4265398at2"/>
<protein>
    <recommendedName>
        <fullName evidence="1">VOC domain-containing protein</fullName>
    </recommendedName>
</protein>